<evidence type="ECO:0000256" key="1">
    <source>
        <dbReference type="ARBA" id="ARBA00022801"/>
    </source>
</evidence>
<evidence type="ECO:0000259" key="4">
    <source>
        <dbReference type="PROSITE" id="PS51192"/>
    </source>
</evidence>
<gene>
    <name evidence="6" type="ORF">HICCMSTLAB_LOCUS10979</name>
</gene>
<dbReference type="Proteomes" id="UP000786811">
    <property type="component" value="Unassembled WGS sequence"/>
</dbReference>
<dbReference type="GO" id="GO:0016787">
    <property type="term" value="F:hydrolase activity"/>
    <property type="evidence" value="ECO:0007669"/>
    <property type="project" value="UniProtKB-KW"/>
</dbReference>
<dbReference type="GO" id="GO:0003723">
    <property type="term" value="F:RNA binding"/>
    <property type="evidence" value="ECO:0007669"/>
    <property type="project" value="TreeGrafter"/>
</dbReference>
<evidence type="ECO:0000313" key="6">
    <source>
        <dbReference type="EMBL" id="CAG5102366.1"/>
    </source>
</evidence>
<keyword evidence="6" id="KW-0067">ATP-binding</keyword>
<keyword evidence="6" id="KW-0547">Nucleotide-binding</keyword>
<dbReference type="CDD" id="cd18791">
    <property type="entry name" value="SF2_C_RHA"/>
    <property type="match status" value="1"/>
</dbReference>
<dbReference type="PROSITE" id="PS00690">
    <property type="entry name" value="DEAH_ATP_HELICASE"/>
    <property type="match status" value="1"/>
</dbReference>
<dbReference type="PANTHER" id="PTHR18934">
    <property type="entry name" value="ATP-DEPENDENT RNA HELICASE"/>
    <property type="match status" value="1"/>
</dbReference>
<dbReference type="OrthoDB" id="10253254at2759"/>
<feature type="compositionally biased region" description="Polar residues" evidence="3">
    <location>
        <begin position="231"/>
        <end position="240"/>
    </location>
</feature>
<name>A0A8J2MPT5_COTCN</name>
<dbReference type="PROSITE" id="PS51194">
    <property type="entry name" value="HELICASE_CTER"/>
    <property type="match status" value="1"/>
</dbReference>
<evidence type="ECO:0000256" key="2">
    <source>
        <dbReference type="ARBA" id="ARBA00047984"/>
    </source>
</evidence>
<protein>
    <submittedName>
        <fullName evidence="6">Similar to DHX16: Pre-mRNA-splicing factor ATP-dependent RNA helicase DHX16 (Pan troglodytes)</fullName>
    </submittedName>
</protein>
<keyword evidence="7" id="KW-1185">Reference proteome</keyword>
<dbReference type="PANTHER" id="PTHR18934:SF83">
    <property type="entry name" value="PRE-MRNA-SPLICING FACTOR ATP-DEPENDENT RNA HELICASE DHX16"/>
    <property type="match status" value="1"/>
</dbReference>
<evidence type="ECO:0000313" key="7">
    <source>
        <dbReference type="Proteomes" id="UP000786811"/>
    </source>
</evidence>
<accession>A0A8J2MPT5</accession>
<dbReference type="InterPro" id="IPR002464">
    <property type="entry name" value="DNA/RNA_helicase_DEAH_CS"/>
</dbReference>
<organism evidence="6 7">
    <name type="scientific">Cotesia congregata</name>
    <name type="common">Parasitoid wasp</name>
    <name type="synonym">Apanteles congregatus</name>
    <dbReference type="NCBI Taxonomy" id="51543"/>
    <lineage>
        <taxon>Eukaryota</taxon>
        <taxon>Metazoa</taxon>
        <taxon>Ecdysozoa</taxon>
        <taxon>Arthropoda</taxon>
        <taxon>Hexapoda</taxon>
        <taxon>Insecta</taxon>
        <taxon>Pterygota</taxon>
        <taxon>Neoptera</taxon>
        <taxon>Endopterygota</taxon>
        <taxon>Hymenoptera</taxon>
        <taxon>Apocrita</taxon>
        <taxon>Ichneumonoidea</taxon>
        <taxon>Braconidae</taxon>
        <taxon>Microgastrinae</taxon>
        <taxon>Cotesia</taxon>
    </lineage>
</organism>
<dbReference type="GO" id="GO:0003724">
    <property type="term" value="F:RNA helicase activity"/>
    <property type="evidence" value="ECO:0007669"/>
    <property type="project" value="UniProtKB-EC"/>
</dbReference>
<feature type="compositionally biased region" description="Basic and acidic residues" evidence="3">
    <location>
        <begin position="20"/>
        <end position="29"/>
    </location>
</feature>
<sequence>MSKYRKREKQSSDESDSEEETRRDIKERDEFAERLLRKDEAKTRKIAMPAGSTAEAAKRLKLMETESRDKLLPELRKASRRQYLEKRKADKVAELEADIIDDEYLFDEETLTESEKRALEHKKQLLVLANEHEKARNLERVQRYHMPEAKGKGEKDDTVVDLTENEAPISEQSRWESQQMGSAVYKFGAKDKKRTEDHELLLDDEIEFIQALQMPGSDKIKREDEEEASRTVENNKLQSIQETQRSLPIYPFKRELIEAIKEHQVLIIEGETGSGKTTQIPQRVAAMSVAARVAHEMAVKLGNEVGYAIRFEDCTSQRTKIKYMTDGTMHREFLSDPTLDTYSVIIIDEAHERTLHTDILFGLVKDIARERKDLKLLISSATLDAKKFSEFFDDAPIFRIPGRRYKVDIYYTKAPEADYIDACVVSILQIHATQPRGDILVFLTGQDDIETCQEILQERTMRLKMSELIITPVYANLPSEMQIKIFQPTPPNSRKVVLATNIAETSLTIDNIVYVIDVGYAKQNHFNARTGMESLITVPISKASANQKSPAWA</sequence>
<dbReference type="GO" id="GO:0071013">
    <property type="term" value="C:catalytic step 2 spliceosome"/>
    <property type="evidence" value="ECO:0007669"/>
    <property type="project" value="TreeGrafter"/>
</dbReference>
<dbReference type="SMART" id="SM00490">
    <property type="entry name" value="HELICc"/>
    <property type="match status" value="1"/>
</dbReference>
<comment type="caution">
    <text evidence="6">The sequence shown here is derived from an EMBL/GenBank/DDBJ whole genome shotgun (WGS) entry which is preliminary data.</text>
</comment>
<dbReference type="InterPro" id="IPR027417">
    <property type="entry name" value="P-loop_NTPase"/>
</dbReference>
<dbReference type="SUPFAM" id="SSF52540">
    <property type="entry name" value="P-loop containing nucleoside triphosphate hydrolases"/>
    <property type="match status" value="1"/>
</dbReference>
<dbReference type="AlphaFoldDB" id="A0A8J2MPT5"/>
<dbReference type="PROSITE" id="PS51192">
    <property type="entry name" value="HELICASE_ATP_BIND_1"/>
    <property type="match status" value="1"/>
</dbReference>
<proteinExistence type="predicted"/>
<feature type="region of interest" description="Disordered" evidence="3">
    <location>
        <begin position="218"/>
        <end position="240"/>
    </location>
</feature>
<feature type="region of interest" description="Disordered" evidence="3">
    <location>
        <begin position="1"/>
        <end position="29"/>
    </location>
</feature>
<feature type="domain" description="Helicase C-terminal" evidence="5">
    <location>
        <begin position="426"/>
        <end position="553"/>
    </location>
</feature>
<evidence type="ECO:0000256" key="3">
    <source>
        <dbReference type="SAM" id="MobiDB-lite"/>
    </source>
</evidence>
<dbReference type="FunFam" id="3.40.50.300:FF:001922">
    <property type="entry name" value="DEAH (Asp-Glu-Ala-His) box polypeptide 29"/>
    <property type="match status" value="1"/>
</dbReference>
<reference evidence="6" key="1">
    <citation type="submission" date="2021-04" db="EMBL/GenBank/DDBJ databases">
        <authorList>
            <person name="Chebbi M.A.C M."/>
        </authorList>
    </citation>
    <scope>NUCLEOTIDE SEQUENCE</scope>
</reference>
<feature type="domain" description="Helicase ATP-binding" evidence="4">
    <location>
        <begin position="257"/>
        <end position="401"/>
    </location>
</feature>
<keyword evidence="1" id="KW-0378">Hydrolase</keyword>
<dbReference type="SMART" id="SM00487">
    <property type="entry name" value="DEXDc"/>
    <property type="match status" value="1"/>
</dbReference>
<comment type="catalytic activity">
    <reaction evidence="2">
        <text>ATP + H2O = ADP + phosphate + H(+)</text>
        <dbReference type="Rhea" id="RHEA:13065"/>
        <dbReference type="ChEBI" id="CHEBI:15377"/>
        <dbReference type="ChEBI" id="CHEBI:15378"/>
        <dbReference type="ChEBI" id="CHEBI:30616"/>
        <dbReference type="ChEBI" id="CHEBI:43474"/>
        <dbReference type="ChEBI" id="CHEBI:456216"/>
        <dbReference type="EC" id="3.6.4.13"/>
    </reaction>
</comment>
<dbReference type="InterPro" id="IPR001650">
    <property type="entry name" value="Helicase_C-like"/>
</dbReference>
<dbReference type="EMBL" id="CAJNRD030001123">
    <property type="protein sequence ID" value="CAG5102366.1"/>
    <property type="molecule type" value="Genomic_DNA"/>
</dbReference>
<dbReference type="Gene3D" id="3.40.50.300">
    <property type="entry name" value="P-loop containing nucleotide triphosphate hydrolases"/>
    <property type="match status" value="2"/>
</dbReference>
<dbReference type="InterPro" id="IPR014001">
    <property type="entry name" value="Helicase_ATP-bd"/>
</dbReference>
<dbReference type="Pfam" id="PF00271">
    <property type="entry name" value="Helicase_C"/>
    <property type="match status" value="1"/>
</dbReference>
<evidence type="ECO:0000259" key="5">
    <source>
        <dbReference type="PROSITE" id="PS51194"/>
    </source>
</evidence>
<keyword evidence="6" id="KW-0347">Helicase</keyword>